<evidence type="ECO:0000313" key="2">
    <source>
        <dbReference type="EMBL" id="KIA78253.1"/>
    </source>
</evidence>
<dbReference type="PATRIC" id="fig|83552.4.peg.569"/>
<dbReference type="AlphaFoldDB" id="A0A0C1EDT2"/>
<name>A0A0C1EDT2_9BACT</name>
<dbReference type="EMBL" id="JSAM01000029">
    <property type="protein sequence ID" value="KIA78253.1"/>
    <property type="molecule type" value="Genomic_DNA"/>
</dbReference>
<gene>
    <name evidence="2" type="ORF">DB43_EJ00240</name>
</gene>
<proteinExistence type="predicted"/>
<dbReference type="RefSeq" id="WP_226987378.1">
    <property type="nucleotide sequence ID" value="NZ_BAWW01000007.1"/>
</dbReference>
<feature type="transmembrane region" description="Helical" evidence="1">
    <location>
        <begin position="79"/>
        <end position="99"/>
    </location>
</feature>
<keyword evidence="1" id="KW-0812">Transmembrane</keyword>
<comment type="caution">
    <text evidence="2">The sequence shown here is derived from an EMBL/GenBank/DDBJ whole genome shotgun (WGS) entry which is preliminary data.</text>
</comment>
<evidence type="ECO:0000256" key="1">
    <source>
        <dbReference type="SAM" id="Phobius"/>
    </source>
</evidence>
<keyword evidence="1" id="KW-1133">Transmembrane helix</keyword>
<evidence type="ECO:0000313" key="3">
    <source>
        <dbReference type="Proteomes" id="UP000031307"/>
    </source>
</evidence>
<keyword evidence="1" id="KW-0472">Membrane</keyword>
<accession>A0A0C1EDT2</accession>
<dbReference type="Proteomes" id="UP000031307">
    <property type="component" value="Unassembled WGS sequence"/>
</dbReference>
<feature type="transmembrane region" description="Helical" evidence="1">
    <location>
        <begin position="105"/>
        <end position="123"/>
    </location>
</feature>
<organism evidence="2 3">
    <name type="scientific">Parachlamydia acanthamoebae</name>
    <dbReference type="NCBI Taxonomy" id="83552"/>
    <lineage>
        <taxon>Bacteria</taxon>
        <taxon>Pseudomonadati</taxon>
        <taxon>Chlamydiota</taxon>
        <taxon>Chlamydiia</taxon>
        <taxon>Parachlamydiales</taxon>
        <taxon>Parachlamydiaceae</taxon>
        <taxon>Parachlamydia</taxon>
    </lineage>
</organism>
<sequence length="267" mass="30237">MSISFKSKQDYTKMVLNENHLVPIDKIPEYSPGSASIFKKFSNAPEALRHSPLRDRANELAKVTKKWHKTKDNEVKDKIFAIFRTALGITIIAVGVFGLVAGAIIAPPVAGITVSAGVAYACLTGYNMYHAKTPLTFKGILTACALGPFLPIYKAFGNVNRLQKIRISIQDSVELDFDELTRFFNAEHTRIEAKLTEEIARLDKAIYETRVPLLRAEKFKVDSPDPFNSPEMRESRKRERDFWLEKCYHETALKELQDAAAFYAKYK</sequence>
<reference evidence="2 3" key="1">
    <citation type="journal article" date="2014" name="Mol. Biol. Evol.">
        <title>Massive expansion of Ubiquitination-related gene families within the Chlamydiae.</title>
        <authorList>
            <person name="Domman D."/>
            <person name="Collingro A."/>
            <person name="Lagkouvardos I."/>
            <person name="Gehre L."/>
            <person name="Weinmaier T."/>
            <person name="Rattei T."/>
            <person name="Subtil A."/>
            <person name="Horn M."/>
        </authorList>
    </citation>
    <scope>NUCLEOTIDE SEQUENCE [LARGE SCALE GENOMIC DNA]</scope>
    <source>
        <strain evidence="2 3">OEW1</strain>
    </source>
</reference>
<protein>
    <submittedName>
        <fullName evidence="2">Uncharacterized protein</fullName>
    </submittedName>
</protein>